<dbReference type="SMART" id="SM00448">
    <property type="entry name" value="REC"/>
    <property type="match status" value="1"/>
</dbReference>
<proteinExistence type="predicted"/>
<dbReference type="Gene3D" id="3.40.50.2300">
    <property type="match status" value="1"/>
</dbReference>
<keyword evidence="1 4" id="KW-0597">Phosphoprotein</keyword>
<organism evidence="6 7">
    <name type="scientific">Ancylobacter rudongensis</name>
    <dbReference type="NCBI Taxonomy" id="177413"/>
    <lineage>
        <taxon>Bacteria</taxon>
        <taxon>Pseudomonadati</taxon>
        <taxon>Pseudomonadota</taxon>
        <taxon>Alphaproteobacteria</taxon>
        <taxon>Hyphomicrobiales</taxon>
        <taxon>Xanthobacteraceae</taxon>
        <taxon>Ancylobacter</taxon>
    </lineage>
</organism>
<reference evidence="7" key="1">
    <citation type="submission" date="2016-10" db="EMBL/GenBank/DDBJ databases">
        <authorList>
            <person name="Varghese N."/>
            <person name="Submissions S."/>
        </authorList>
    </citation>
    <scope>NUCLEOTIDE SEQUENCE [LARGE SCALE GENOMIC DNA]</scope>
    <source>
        <strain evidence="7">CGMCC 1.1761</strain>
    </source>
</reference>
<dbReference type="SUPFAM" id="SSF52172">
    <property type="entry name" value="CheY-like"/>
    <property type="match status" value="1"/>
</dbReference>
<dbReference type="InterPro" id="IPR050595">
    <property type="entry name" value="Bact_response_regulator"/>
</dbReference>
<evidence type="ECO:0000256" key="2">
    <source>
        <dbReference type="ARBA" id="ARBA00023015"/>
    </source>
</evidence>
<evidence type="ECO:0000256" key="4">
    <source>
        <dbReference type="PROSITE-ProRule" id="PRU00169"/>
    </source>
</evidence>
<keyword evidence="2" id="KW-0805">Transcription regulation</keyword>
<evidence type="ECO:0000256" key="1">
    <source>
        <dbReference type="ARBA" id="ARBA00022553"/>
    </source>
</evidence>
<name>A0A1G4UMC8_9HYPH</name>
<sequence length="130" mass="13970">MNATRTMLICDDEEELANELGEYFASLGWRVALSVTAEDAIGLLHQGLAPQVLITDLRIGAVDGRQVVAEARALPEAIRPILIVIITGHVMHNVAAADYDSDLLYVKPIDPSDMLGDIDSFLAGRAKAAD</sequence>
<feature type="domain" description="Response regulatory" evidence="5">
    <location>
        <begin position="6"/>
        <end position="122"/>
    </location>
</feature>
<dbReference type="PANTHER" id="PTHR44591">
    <property type="entry name" value="STRESS RESPONSE REGULATOR PROTEIN 1"/>
    <property type="match status" value="1"/>
</dbReference>
<dbReference type="GO" id="GO:0000160">
    <property type="term" value="P:phosphorelay signal transduction system"/>
    <property type="evidence" value="ECO:0007669"/>
    <property type="project" value="InterPro"/>
</dbReference>
<feature type="modified residue" description="4-aspartylphosphate" evidence="4">
    <location>
        <position position="56"/>
    </location>
</feature>
<dbReference type="EMBL" id="FMTP01000009">
    <property type="protein sequence ID" value="SCW94724.1"/>
    <property type="molecule type" value="Genomic_DNA"/>
</dbReference>
<dbReference type="STRING" id="177413.SAMN05660859_4148"/>
<dbReference type="Proteomes" id="UP000198889">
    <property type="component" value="Unassembled WGS sequence"/>
</dbReference>
<dbReference type="PANTHER" id="PTHR44591:SF3">
    <property type="entry name" value="RESPONSE REGULATORY DOMAIN-CONTAINING PROTEIN"/>
    <property type="match status" value="1"/>
</dbReference>
<dbReference type="RefSeq" id="WP_162841840.1">
    <property type="nucleotide sequence ID" value="NZ_FMTP01000009.1"/>
</dbReference>
<dbReference type="Pfam" id="PF00072">
    <property type="entry name" value="Response_reg"/>
    <property type="match status" value="1"/>
</dbReference>
<evidence type="ECO:0000256" key="3">
    <source>
        <dbReference type="ARBA" id="ARBA00023163"/>
    </source>
</evidence>
<dbReference type="PROSITE" id="PS50110">
    <property type="entry name" value="RESPONSE_REGULATORY"/>
    <property type="match status" value="1"/>
</dbReference>
<dbReference type="AlphaFoldDB" id="A0A1G4UMC8"/>
<protein>
    <submittedName>
        <fullName evidence="6">Response regulator receiver domain-containing protein</fullName>
    </submittedName>
</protein>
<keyword evidence="7" id="KW-1185">Reference proteome</keyword>
<keyword evidence="3" id="KW-0804">Transcription</keyword>
<dbReference type="InterPro" id="IPR001789">
    <property type="entry name" value="Sig_transdc_resp-reg_receiver"/>
</dbReference>
<evidence type="ECO:0000313" key="6">
    <source>
        <dbReference type="EMBL" id="SCW94724.1"/>
    </source>
</evidence>
<dbReference type="InterPro" id="IPR011006">
    <property type="entry name" value="CheY-like_superfamily"/>
</dbReference>
<accession>A0A1G4UMC8</accession>
<evidence type="ECO:0000313" key="7">
    <source>
        <dbReference type="Proteomes" id="UP000198889"/>
    </source>
</evidence>
<gene>
    <name evidence="6" type="ORF">SAMN05660859_4148</name>
</gene>
<evidence type="ECO:0000259" key="5">
    <source>
        <dbReference type="PROSITE" id="PS50110"/>
    </source>
</evidence>